<dbReference type="GO" id="GO:0008408">
    <property type="term" value="F:3'-5' exonuclease activity"/>
    <property type="evidence" value="ECO:0007669"/>
    <property type="project" value="InterPro"/>
</dbReference>
<name>A0A644WQK2_9ZZZZ</name>
<dbReference type="GO" id="GO:0006271">
    <property type="term" value="P:DNA strand elongation involved in DNA replication"/>
    <property type="evidence" value="ECO:0007669"/>
    <property type="project" value="TreeGrafter"/>
</dbReference>
<keyword evidence="7" id="KW-0239">DNA-directed DNA polymerase</keyword>
<evidence type="ECO:0000256" key="8">
    <source>
        <dbReference type="ARBA" id="ARBA00023125"/>
    </source>
</evidence>
<comment type="similarity">
    <text evidence="2">Belongs to the beta sliding clamp family.</text>
</comment>
<evidence type="ECO:0000313" key="12">
    <source>
        <dbReference type="EMBL" id="MPM06186.1"/>
    </source>
</evidence>
<keyword evidence="4" id="KW-0808">Transferase</keyword>
<dbReference type="GO" id="GO:0005737">
    <property type="term" value="C:cytoplasm"/>
    <property type="evidence" value="ECO:0007669"/>
    <property type="project" value="UniProtKB-SubCell"/>
</dbReference>
<dbReference type="Pfam" id="PF00712">
    <property type="entry name" value="DNA_pol3_beta"/>
    <property type="match status" value="1"/>
</dbReference>
<dbReference type="GO" id="GO:0003887">
    <property type="term" value="F:DNA-directed DNA polymerase activity"/>
    <property type="evidence" value="ECO:0007669"/>
    <property type="project" value="UniProtKB-KW"/>
</dbReference>
<keyword evidence="6" id="KW-0235">DNA replication</keyword>
<dbReference type="NCBIfam" id="TIGR00663">
    <property type="entry name" value="dnan"/>
    <property type="match status" value="1"/>
</dbReference>
<dbReference type="InterPro" id="IPR022634">
    <property type="entry name" value="DNA_polIII_beta_N"/>
</dbReference>
<dbReference type="AlphaFoldDB" id="A0A644WQK2"/>
<keyword evidence="3" id="KW-0963">Cytoplasm</keyword>
<evidence type="ECO:0000259" key="9">
    <source>
        <dbReference type="Pfam" id="PF00712"/>
    </source>
</evidence>
<dbReference type="GO" id="GO:0003677">
    <property type="term" value="F:DNA binding"/>
    <property type="evidence" value="ECO:0007669"/>
    <property type="project" value="UniProtKB-KW"/>
</dbReference>
<dbReference type="SUPFAM" id="SSF55979">
    <property type="entry name" value="DNA clamp"/>
    <property type="match status" value="3"/>
</dbReference>
<evidence type="ECO:0000259" key="11">
    <source>
        <dbReference type="Pfam" id="PF02768"/>
    </source>
</evidence>
<evidence type="ECO:0000256" key="6">
    <source>
        <dbReference type="ARBA" id="ARBA00022705"/>
    </source>
</evidence>
<evidence type="ECO:0000256" key="1">
    <source>
        <dbReference type="ARBA" id="ARBA00004496"/>
    </source>
</evidence>
<dbReference type="Gene3D" id="3.10.150.10">
    <property type="entry name" value="DNA Polymerase III, subunit A, domain 2"/>
    <property type="match status" value="1"/>
</dbReference>
<proteinExistence type="inferred from homology"/>
<dbReference type="Gene3D" id="3.70.10.10">
    <property type="match status" value="1"/>
</dbReference>
<protein>
    <submittedName>
        <fullName evidence="12">Beta sliding clamp</fullName>
    </submittedName>
</protein>
<evidence type="ECO:0000256" key="2">
    <source>
        <dbReference type="ARBA" id="ARBA00010752"/>
    </source>
</evidence>
<dbReference type="GO" id="GO:0009360">
    <property type="term" value="C:DNA polymerase III complex"/>
    <property type="evidence" value="ECO:0007669"/>
    <property type="project" value="InterPro"/>
</dbReference>
<evidence type="ECO:0000259" key="10">
    <source>
        <dbReference type="Pfam" id="PF02767"/>
    </source>
</evidence>
<evidence type="ECO:0000256" key="7">
    <source>
        <dbReference type="ARBA" id="ARBA00022932"/>
    </source>
</evidence>
<feature type="domain" description="DNA polymerase III beta sliding clamp N-terminal" evidence="9">
    <location>
        <begin position="1"/>
        <end position="120"/>
    </location>
</feature>
<dbReference type="Pfam" id="PF02768">
    <property type="entry name" value="DNA_pol3_beta_3"/>
    <property type="match status" value="1"/>
</dbReference>
<gene>
    <name evidence="12" type="primary">dnaN_21</name>
    <name evidence="12" type="ORF">SDC9_52482</name>
</gene>
<dbReference type="PANTHER" id="PTHR30478:SF0">
    <property type="entry name" value="BETA SLIDING CLAMP"/>
    <property type="match status" value="1"/>
</dbReference>
<dbReference type="SMART" id="SM00480">
    <property type="entry name" value="POL3Bc"/>
    <property type="match status" value="1"/>
</dbReference>
<feature type="domain" description="DNA polymerase III beta sliding clamp central" evidence="10">
    <location>
        <begin position="135"/>
        <end position="243"/>
    </location>
</feature>
<dbReference type="InterPro" id="IPR022637">
    <property type="entry name" value="DNA_polIII_beta_cen"/>
</dbReference>
<dbReference type="InterPro" id="IPR022635">
    <property type="entry name" value="DNA_polIII_beta_C"/>
</dbReference>
<keyword evidence="5" id="KW-0548">Nucleotidyltransferase</keyword>
<dbReference type="PANTHER" id="PTHR30478">
    <property type="entry name" value="DNA POLYMERASE III SUBUNIT BETA"/>
    <property type="match status" value="1"/>
</dbReference>
<evidence type="ECO:0000256" key="4">
    <source>
        <dbReference type="ARBA" id="ARBA00022679"/>
    </source>
</evidence>
<dbReference type="Pfam" id="PF02767">
    <property type="entry name" value="DNA_pol3_beta_2"/>
    <property type="match status" value="1"/>
</dbReference>
<dbReference type="InterPro" id="IPR001001">
    <property type="entry name" value="DNA_polIII_beta"/>
</dbReference>
<sequence>MNFIISSNILLKGLQNISGLLSSNSLVPIIENFHFSTDGTNLLITATDNETRAVVELSPEKISGKGAVAIPPRVLLETLKTFPNIPITINVNEETFAVEIKAGDGVYKLAGYNPENYPAVAAIENSKAISMNSIILQNAVSSTLFACGNDEIRPQLMGVFFEITPDYTNFVATDAHKLVRFRRNDIKSDEAHSFIVHKKPLNLLKNLLTGFDCQVDVEFNNTNVSFRFENYQIVCRLLDGKYPAYEGVIPKDNNYKLVSNRNALISTLKRVAIFANQASHQVRFDIKGQELTISAEDIDYSNEAKERLNCIYDGADIEIGFNSKFFLETLQTLACDNITMTLSAPTRAALLIPEETNSAEEDILMLIMPIMLNA</sequence>
<dbReference type="CDD" id="cd00140">
    <property type="entry name" value="beta_clamp"/>
    <property type="match status" value="1"/>
</dbReference>
<keyword evidence="8" id="KW-0238">DNA-binding</keyword>
<dbReference type="PIRSF" id="PIRSF000804">
    <property type="entry name" value="DNA_pol_III_b"/>
    <property type="match status" value="1"/>
</dbReference>
<organism evidence="12">
    <name type="scientific">bioreactor metagenome</name>
    <dbReference type="NCBI Taxonomy" id="1076179"/>
    <lineage>
        <taxon>unclassified sequences</taxon>
        <taxon>metagenomes</taxon>
        <taxon>ecological metagenomes</taxon>
    </lineage>
</organism>
<comment type="subcellular location">
    <subcellularLocation>
        <location evidence="1">Cytoplasm</location>
    </subcellularLocation>
</comment>
<comment type="caution">
    <text evidence="12">The sequence shown here is derived from an EMBL/GenBank/DDBJ whole genome shotgun (WGS) entry which is preliminary data.</text>
</comment>
<evidence type="ECO:0000256" key="5">
    <source>
        <dbReference type="ARBA" id="ARBA00022695"/>
    </source>
</evidence>
<evidence type="ECO:0000256" key="3">
    <source>
        <dbReference type="ARBA" id="ARBA00022490"/>
    </source>
</evidence>
<dbReference type="InterPro" id="IPR046938">
    <property type="entry name" value="DNA_clamp_sf"/>
</dbReference>
<dbReference type="EMBL" id="VSSQ01001206">
    <property type="protein sequence ID" value="MPM06186.1"/>
    <property type="molecule type" value="Genomic_DNA"/>
</dbReference>
<feature type="domain" description="DNA polymerase III beta sliding clamp C-terminal" evidence="11">
    <location>
        <begin position="248"/>
        <end position="364"/>
    </location>
</feature>
<reference evidence="12" key="1">
    <citation type="submission" date="2019-08" db="EMBL/GenBank/DDBJ databases">
        <authorList>
            <person name="Kucharzyk K."/>
            <person name="Murdoch R.W."/>
            <person name="Higgins S."/>
            <person name="Loffler F."/>
        </authorList>
    </citation>
    <scope>NUCLEOTIDE SEQUENCE</scope>
</reference>
<accession>A0A644WQK2</accession>